<proteinExistence type="predicted"/>
<evidence type="ECO:0000256" key="1">
    <source>
        <dbReference type="SAM" id="Phobius"/>
    </source>
</evidence>
<keyword evidence="1" id="KW-0472">Membrane</keyword>
<dbReference type="RefSeq" id="WP_281105234.1">
    <property type="nucleotide sequence ID" value="NZ_JAOPMH010000001.1"/>
</dbReference>
<accession>A0AA43T2E6</accession>
<organism evidence="2 3">
    <name type="scientific">Bifidobacterium catenulatum subsp. kashiwanohense</name>
    <dbReference type="NCBI Taxonomy" id="630129"/>
    <lineage>
        <taxon>Bacteria</taxon>
        <taxon>Bacillati</taxon>
        <taxon>Actinomycetota</taxon>
        <taxon>Actinomycetes</taxon>
        <taxon>Bifidobacteriales</taxon>
        <taxon>Bifidobacteriaceae</taxon>
        <taxon>Bifidobacterium</taxon>
    </lineage>
</organism>
<gene>
    <name evidence="2" type="ORF">OB951_00140</name>
</gene>
<protein>
    <submittedName>
        <fullName evidence="2">Uncharacterized protein</fullName>
    </submittedName>
</protein>
<feature type="transmembrane region" description="Helical" evidence="1">
    <location>
        <begin position="38"/>
        <end position="55"/>
    </location>
</feature>
<name>A0AA43T2E6_9BIFI</name>
<dbReference type="AlphaFoldDB" id="A0AA43T2E6"/>
<keyword evidence="1" id="KW-0812">Transmembrane</keyword>
<evidence type="ECO:0000313" key="3">
    <source>
        <dbReference type="Proteomes" id="UP001161916"/>
    </source>
</evidence>
<sequence>MLLEVAVVFSLVVLASSLAYFTCVEHPRFLGDGKAKGLSLWCACLSMLTALVEFTRLFTTGGIIPMLCGLMWMATAAIWMWIHHSENGSDVDGGAR</sequence>
<evidence type="ECO:0000313" key="2">
    <source>
        <dbReference type="EMBL" id="MDH7889039.1"/>
    </source>
</evidence>
<dbReference type="EMBL" id="JAOPMH010000001">
    <property type="protein sequence ID" value="MDH7889039.1"/>
    <property type="molecule type" value="Genomic_DNA"/>
</dbReference>
<feature type="transmembrane region" description="Helical" evidence="1">
    <location>
        <begin position="62"/>
        <end position="82"/>
    </location>
</feature>
<comment type="caution">
    <text evidence="2">The sequence shown here is derived from an EMBL/GenBank/DDBJ whole genome shotgun (WGS) entry which is preliminary data.</text>
</comment>
<dbReference type="Proteomes" id="UP001161916">
    <property type="component" value="Unassembled WGS sequence"/>
</dbReference>
<reference evidence="2" key="2">
    <citation type="journal article" date="2023" name="Gut Microbes">
        <title>Characterization of Bifidobacterium kashiwanohense that utilizes both milk- and plant-derived oligosaccharides.</title>
        <authorList>
            <person name="Orihara K."/>
            <person name="Yahagi K."/>
            <person name="Saito Y."/>
            <person name="Watanabe Y."/>
            <person name="Sasai T."/>
            <person name="Hara T."/>
            <person name="Tsukuda N."/>
            <person name="Oki K."/>
            <person name="Fujimoto J."/>
            <person name="Matsuki T."/>
        </authorList>
    </citation>
    <scope>NUCLEOTIDE SEQUENCE</scope>
    <source>
        <strain evidence="2">YIT 13062</strain>
    </source>
</reference>
<keyword evidence="1" id="KW-1133">Transmembrane helix</keyword>
<reference evidence="2" key="1">
    <citation type="submission" date="2022-09" db="EMBL/GenBank/DDBJ databases">
        <authorList>
            <person name="Orihara K."/>
        </authorList>
    </citation>
    <scope>NUCLEOTIDE SEQUENCE</scope>
    <source>
        <strain evidence="2">YIT 13062</strain>
    </source>
</reference>